<dbReference type="Pfam" id="PF03721">
    <property type="entry name" value="UDPG_MGDP_dh_N"/>
    <property type="match status" value="1"/>
</dbReference>
<dbReference type="NCBIfam" id="TIGR03026">
    <property type="entry name" value="NDP-sugDHase"/>
    <property type="match status" value="1"/>
</dbReference>
<evidence type="ECO:0000256" key="1">
    <source>
        <dbReference type="ARBA" id="ARBA00006601"/>
    </source>
</evidence>
<gene>
    <name evidence="5" type="ORF">METZ01_LOCUS202896</name>
</gene>
<evidence type="ECO:0000313" key="5">
    <source>
        <dbReference type="EMBL" id="SVB50042.1"/>
    </source>
</evidence>
<dbReference type="InterPro" id="IPR014027">
    <property type="entry name" value="UDP-Glc/GDP-Man_DH_C"/>
</dbReference>
<reference evidence="5" key="1">
    <citation type="submission" date="2018-05" db="EMBL/GenBank/DDBJ databases">
        <authorList>
            <person name="Lanie J.A."/>
            <person name="Ng W.-L."/>
            <person name="Kazmierczak K.M."/>
            <person name="Andrzejewski T.M."/>
            <person name="Davidsen T.M."/>
            <person name="Wayne K.J."/>
            <person name="Tettelin H."/>
            <person name="Glass J.I."/>
            <person name="Rusch D."/>
            <person name="Podicherti R."/>
            <person name="Tsui H.-C.T."/>
            <person name="Winkler M.E."/>
        </authorList>
    </citation>
    <scope>NUCLEOTIDE SEQUENCE</scope>
</reference>
<comment type="similarity">
    <text evidence="1">Belongs to the UDP-glucose/GDP-mannose dehydrogenase family.</text>
</comment>
<dbReference type="GO" id="GO:0016628">
    <property type="term" value="F:oxidoreductase activity, acting on the CH-CH group of donors, NAD or NADP as acceptor"/>
    <property type="evidence" value="ECO:0007669"/>
    <property type="project" value="InterPro"/>
</dbReference>
<dbReference type="InterPro" id="IPR036291">
    <property type="entry name" value="NAD(P)-bd_dom_sf"/>
</dbReference>
<feature type="domain" description="UDP-glucose/GDP-mannose dehydrogenase C-terminal" evidence="4">
    <location>
        <begin position="346"/>
        <end position="444"/>
    </location>
</feature>
<dbReference type="InterPro" id="IPR008927">
    <property type="entry name" value="6-PGluconate_DH-like_C_sf"/>
</dbReference>
<dbReference type="SUPFAM" id="SSF52413">
    <property type="entry name" value="UDP-glucose/GDP-mannose dehydrogenase C-terminal domain"/>
    <property type="match status" value="1"/>
</dbReference>
<sequence length="462" mass="50767">MNRSKKDITLMSLNEIKNSLREGKVNISVIGIGRIGLPTALSFANSGLPTTGVDVNTKLVSMIDSQKYPLKDEPGFDKIFHNVIKKKKFHAVTEISKVVPDSDVVILSLPTPMNNENIPDYSALISVGKNLNKLLSSKTLVIVESTVEPGFIENQLLASIEGTENKLKSGVDFHLGVCPETANPGEILNDFKKLPRLVSAIDEKIIPIITEIYAHVFNVEIIPMPNCKTANAVKLTTNVFRDINIAFVNELALLFEKLGIDITTVIETAKRKYKFQPHFPGPGVGGPCLPVNSYQILNTSKNFNHDLLKIVQTARKINEDMPYHVIKLLADALNKVGKSVKNSTVTILGVSYKPNVRDIQLAPSGEIIKLLEQEKVNIKIFDPHFISTEIFSHKTENNLEDAVKGSDAVLLITGHREFRSINPDLFVDIMKSPVLVDCTGMIDPASAKKSGVIFRGIGRGGT</sequence>
<dbReference type="InterPro" id="IPR028359">
    <property type="entry name" value="UDP_ManNAc/GlcNAc_DH"/>
</dbReference>
<name>A0A382EI82_9ZZZZ</name>
<dbReference type="GO" id="GO:0051287">
    <property type="term" value="F:NAD binding"/>
    <property type="evidence" value="ECO:0007669"/>
    <property type="project" value="InterPro"/>
</dbReference>
<dbReference type="EMBL" id="UINC01044498">
    <property type="protein sequence ID" value="SVB50042.1"/>
    <property type="molecule type" value="Genomic_DNA"/>
</dbReference>
<evidence type="ECO:0000256" key="2">
    <source>
        <dbReference type="ARBA" id="ARBA00023002"/>
    </source>
</evidence>
<keyword evidence="2" id="KW-0560">Oxidoreductase</keyword>
<dbReference type="PIRSF" id="PIRSF000124">
    <property type="entry name" value="UDPglc_GDPman_dh"/>
    <property type="match status" value="1"/>
</dbReference>
<dbReference type="GO" id="GO:0000271">
    <property type="term" value="P:polysaccharide biosynthetic process"/>
    <property type="evidence" value="ECO:0007669"/>
    <property type="project" value="InterPro"/>
</dbReference>
<dbReference type="Gene3D" id="3.40.50.720">
    <property type="entry name" value="NAD(P)-binding Rossmann-like Domain"/>
    <property type="match status" value="2"/>
</dbReference>
<evidence type="ECO:0000259" key="4">
    <source>
        <dbReference type="SMART" id="SM00984"/>
    </source>
</evidence>
<accession>A0A382EI82</accession>
<dbReference type="InterPro" id="IPR014026">
    <property type="entry name" value="UDP-Glc/GDP-Man_DH_dimer"/>
</dbReference>
<dbReference type="SMART" id="SM00984">
    <property type="entry name" value="UDPG_MGDP_dh_C"/>
    <property type="match status" value="1"/>
</dbReference>
<dbReference type="PANTHER" id="PTHR43491:SF2">
    <property type="entry name" value="UDP-N-ACETYL-D-MANNOSAMINE DEHYDROGENASE"/>
    <property type="match status" value="1"/>
</dbReference>
<dbReference type="InterPro" id="IPR036220">
    <property type="entry name" value="UDP-Glc/GDP-Man_DH_C_sf"/>
</dbReference>
<proteinExistence type="inferred from homology"/>
<dbReference type="AlphaFoldDB" id="A0A382EI82"/>
<dbReference type="SUPFAM" id="SSF51735">
    <property type="entry name" value="NAD(P)-binding Rossmann-fold domains"/>
    <property type="match status" value="1"/>
</dbReference>
<dbReference type="GO" id="GO:0016616">
    <property type="term" value="F:oxidoreductase activity, acting on the CH-OH group of donors, NAD or NADP as acceptor"/>
    <property type="evidence" value="ECO:0007669"/>
    <property type="project" value="InterPro"/>
</dbReference>
<dbReference type="PIRSF" id="PIRSF500136">
    <property type="entry name" value="UDP_ManNAc_DH"/>
    <property type="match status" value="1"/>
</dbReference>
<dbReference type="InterPro" id="IPR001732">
    <property type="entry name" value="UDP-Glc/GDP-Man_DH_N"/>
</dbReference>
<dbReference type="InterPro" id="IPR017476">
    <property type="entry name" value="UDP-Glc/GDP-Man"/>
</dbReference>
<keyword evidence="3" id="KW-0520">NAD</keyword>
<protein>
    <recommendedName>
        <fullName evidence="4">UDP-glucose/GDP-mannose dehydrogenase C-terminal domain-containing protein</fullName>
    </recommendedName>
</protein>
<dbReference type="Pfam" id="PF03720">
    <property type="entry name" value="UDPG_MGDP_dh_C"/>
    <property type="match status" value="1"/>
</dbReference>
<dbReference type="SUPFAM" id="SSF48179">
    <property type="entry name" value="6-phosphogluconate dehydrogenase C-terminal domain-like"/>
    <property type="match status" value="1"/>
</dbReference>
<dbReference type="Pfam" id="PF00984">
    <property type="entry name" value="UDPG_MGDP_dh"/>
    <property type="match status" value="1"/>
</dbReference>
<dbReference type="PANTHER" id="PTHR43491">
    <property type="entry name" value="UDP-N-ACETYL-D-MANNOSAMINE DEHYDROGENASE"/>
    <property type="match status" value="1"/>
</dbReference>
<organism evidence="5">
    <name type="scientific">marine metagenome</name>
    <dbReference type="NCBI Taxonomy" id="408172"/>
    <lineage>
        <taxon>unclassified sequences</taxon>
        <taxon>metagenomes</taxon>
        <taxon>ecological metagenomes</taxon>
    </lineage>
</organism>
<evidence type="ECO:0000256" key="3">
    <source>
        <dbReference type="ARBA" id="ARBA00023027"/>
    </source>
</evidence>